<dbReference type="AlphaFoldDB" id="A0AAF0C6E8"/>
<evidence type="ECO:0000313" key="2">
    <source>
        <dbReference type="EMBL" id="WDE04287.1"/>
    </source>
</evidence>
<feature type="region of interest" description="Disordered" evidence="1">
    <location>
        <begin position="13"/>
        <end position="32"/>
    </location>
</feature>
<dbReference type="KEGG" id="tvd:SG34_023555"/>
<reference evidence="2 3" key="2">
    <citation type="journal article" date="2022" name="Mar. Drugs">
        <title>Bioassay-Guided Fractionation Leads to the Detection of Cholic Acid Generated by the Rare Thalassomonas sp.</title>
        <authorList>
            <person name="Pheiffer F."/>
            <person name="Schneider Y.K."/>
            <person name="Hansen E.H."/>
            <person name="Andersen J.H."/>
            <person name="Isaksson J."/>
            <person name="Busche T."/>
            <person name="R C."/>
            <person name="Kalinowski J."/>
            <person name="Zyl L.V."/>
            <person name="Trindade M."/>
        </authorList>
    </citation>
    <scope>NUCLEOTIDE SEQUENCE [LARGE SCALE GENOMIC DNA]</scope>
    <source>
        <strain evidence="2 3">XOM25</strain>
    </source>
</reference>
<organism evidence="2 3">
    <name type="scientific">Thalassomonas viridans</name>
    <dbReference type="NCBI Taxonomy" id="137584"/>
    <lineage>
        <taxon>Bacteria</taxon>
        <taxon>Pseudomonadati</taxon>
        <taxon>Pseudomonadota</taxon>
        <taxon>Gammaproteobacteria</taxon>
        <taxon>Alteromonadales</taxon>
        <taxon>Colwelliaceae</taxon>
        <taxon>Thalassomonas</taxon>
    </lineage>
</organism>
<name>A0AAF0C6E8_9GAMM</name>
<dbReference type="Proteomes" id="UP000032352">
    <property type="component" value="Chromosome"/>
</dbReference>
<accession>A0AAF0C6E8</accession>
<evidence type="ECO:0000313" key="3">
    <source>
        <dbReference type="Proteomes" id="UP000032352"/>
    </source>
</evidence>
<keyword evidence="3" id="KW-1185">Reference proteome</keyword>
<reference evidence="2 3" key="1">
    <citation type="journal article" date="2015" name="Genome Announc.">
        <title>Draft Genome Sequences of Marine Isolates of Thalassomonas viridans and Thalassomonas actiniarum.</title>
        <authorList>
            <person name="Olonade I."/>
            <person name="van Zyl L.J."/>
            <person name="Trindade M."/>
        </authorList>
    </citation>
    <scope>NUCLEOTIDE SEQUENCE [LARGE SCALE GENOMIC DNA]</scope>
    <source>
        <strain evidence="2 3">XOM25</strain>
    </source>
</reference>
<protein>
    <submittedName>
        <fullName evidence="2">Uncharacterized protein</fullName>
    </submittedName>
</protein>
<gene>
    <name evidence="2" type="ORF">SG34_023555</name>
</gene>
<proteinExistence type="predicted"/>
<dbReference type="RefSeq" id="WP_053046416.1">
    <property type="nucleotide sequence ID" value="NZ_CP059733.1"/>
</dbReference>
<evidence type="ECO:0000256" key="1">
    <source>
        <dbReference type="SAM" id="MobiDB-lite"/>
    </source>
</evidence>
<sequence>MLSPIEELKIQAKKHHKAQSKAPDAALSTGHPPRLKDSRLVIARRYGFRHWDHAREVLSGSTCRDYGTFWYSPPCSGLLNLWCASYKEAHQQQKTHGGFILPYKNQYLVVEQHYLELLGLDGRDENWAAIDFDWCSGDIGCRQQLALQRIQRW</sequence>
<dbReference type="EMBL" id="CP059733">
    <property type="protein sequence ID" value="WDE04287.1"/>
    <property type="molecule type" value="Genomic_DNA"/>
</dbReference>